<reference evidence="6" key="1">
    <citation type="submission" date="2018-06" db="EMBL/GenBank/DDBJ databases">
        <authorList>
            <person name="Zhirakovskaya E."/>
        </authorList>
    </citation>
    <scope>NUCLEOTIDE SEQUENCE</scope>
</reference>
<dbReference type="AlphaFoldDB" id="A0A3B1A3C3"/>
<gene>
    <name evidence="6" type="ORF">MNBD_GAMMA21-558</name>
</gene>
<dbReference type="NCBIfam" id="TIGR00050">
    <property type="entry name" value="rRNA_methyl_1"/>
    <property type="match status" value="1"/>
</dbReference>
<dbReference type="Gene3D" id="1.10.8.590">
    <property type="match status" value="1"/>
</dbReference>
<feature type="domain" description="tRNA/rRNA methyltransferase SpoU type" evidence="5">
    <location>
        <begin position="6"/>
        <end position="156"/>
    </location>
</feature>
<evidence type="ECO:0000256" key="2">
    <source>
        <dbReference type="ARBA" id="ARBA00022603"/>
    </source>
</evidence>
<evidence type="ECO:0000259" key="5">
    <source>
        <dbReference type="Pfam" id="PF00588"/>
    </source>
</evidence>
<dbReference type="PANTHER" id="PTHR42786">
    <property type="entry name" value="TRNA/RRNA METHYLTRANSFERASE"/>
    <property type="match status" value="1"/>
</dbReference>
<name>A0A3B1A3C3_9ZZZZ</name>
<dbReference type="Pfam" id="PF00588">
    <property type="entry name" value="SpoU_methylase"/>
    <property type="match status" value="1"/>
</dbReference>
<keyword evidence="3 6" id="KW-0808">Transferase</keyword>
<dbReference type="GO" id="GO:0003723">
    <property type="term" value="F:RNA binding"/>
    <property type="evidence" value="ECO:0007669"/>
    <property type="project" value="InterPro"/>
</dbReference>
<comment type="similarity">
    <text evidence="1">Belongs to the class IV-like SAM-binding methyltransferase superfamily. RNA methyltransferase TrmH family.</text>
</comment>
<dbReference type="InterPro" id="IPR029028">
    <property type="entry name" value="Alpha/beta_knot_MTases"/>
</dbReference>
<protein>
    <submittedName>
        <fullName evidence="6">tRNA (Cytidine(32)/uridine(32)-2'-O)-methyltransferase</fullName>
        <ecNumber evidence="6">2.1.1.200</ecNumber>
    </submittedName>
</protein>
<proteinExistence type="inferred from homology"/>
<dbReference type="InterPro" id="IPR004384">
    <property type="entry name" value="RNA_MeTrfase_TrmJ/LasT"/>
</dbReference>
<keyword evidence="4" id="KW-0949">S-adenosyl-L-methionine</keyword>
<organism evidence="6">
    <name type="scientific">hydrothermal vent metagenome</name>
    <dbReference type="NCBI Taxonomy" id="652676"/>
    <lineage>
        <taxon>unclassified sequences</taxon>
        <taxon>metagenomes</taxon>
        <taxon>ecological metagenomes</taxon>
    </lineage>
</organism>
<evidence type="ECO:0000256" key="1">
    <source>
        <dbReference type="ARBA" id="ARBA00007228"/>
    </source>
</evidence>
<dbReference type="GO" id="GO:0160206">
    <property type="term" value="F:tRNA (cytidine(32)/uridine(32)-2'-O)-methyltransferase activity"/>
    <property type="evidence" value="ECO:0007669"/>
    <property type="project" value="UniProtKB-EC"/>
</dbReference>
<evidence type="ECO:0000256" key="4">
    <source>
        <dbReference type="ARBA" id="ARBA00022691"/>
    </source>
</evidence>
<dbReference type="SUPFAM" id="SSF75217">
    <property type="entry name" value="alpha/beta knot"/>
    <property type="match status" value="1"/>
</dbReference>
<dbReference type="EMBL" id="UOFR01000015">
    <property type="protein sequence ID" value="VAW92669.1"/>
    <property type="molecule type" value="Genomic_DNA"/>
</dbReference>
<accession>A0A3B1A3C3</accession>
<dbReference type="EC" id="2.1.1.200" evidence="6"/>
<dbReference type="GO" id="GO:0005829">
    <property type="term" value="C:cytosol"/>
    <property type="evidence" value="ECO:0007669"/>
    <property type="project" value="TreeGrafter"/>
</dbReference>
<evidence type="ECO:0000256" key="3">
    <source>
        <dbReference type="ARBA" id="ARBA00022679"/>
    </source>
</evidence>
<dbReference type="CDD" id="cd18093">
    <property type="entry name" value="SpoU-like_TrmJ"/>
    <property type="match status" value="1"/>
</dbReference>
<sequence length="248" mass="27579">MSYENIRVVLIGTTHPGNIGGVARAMKNMHLSDLVLVAPQTKFPCGKARARASGAFDVLDNTRVVDDLESAIEDCTMVAGASARLRAIPWPVMDARDCAEKMVMASTEAKVALVFGRERSGLTNEELERCNHLVHIPANEAYSSLNIAAAVQVLSYEVHMAMRNKENLKLEVANDYPMSTAQEVEALYTHFEQALQTIGFLDPDNPRQLMRRLRKLFNRAQLDKMEMNILRGILAAAESPKKPRKNND</sequence>
<dbReference type="PIRSF" id="PIRSF004808">
    <property type="entry name" value="LasT"/>
    <property type="match status" value="1"/>
</dbReference>
<dbReference type="InterPro" id="IPR001537">
    <property type="entry name" value="SpoU_MeTrfase"/>
</dbReference>
<dbReference type="FunFam" id="3.40.1280.10:FF:000006">
    <property type="entry name" value="Uncharacterized tRNA/rRNA methyltransferase HI_0380"/>
    <property type="match status" value="1"/>
</dbReference>
<dbReference type="InterPro" id="IPR029026">
    <property type="entry name" value="tRNA_m1G_MTases_N"/>
</dbReference>
<keyword evidence="2 6" id="KW-0489">Methyltransferase</keyword>
<dbReference type="PANTHER" id="PTHR42786:SF2">
    <property type="entry name" value="TRNA (CYTIDINE_URIDINE-2'-O-)-METHYLTRANSFERASE TRMJ"/>
    <property type="match status" value="1"/>
</dbReference>
<dbReference type="GO" id="GO:0002128">
    <property type="term" value="P:tRNA nucleoside ribose methylation"/>
    <property type="evidence" value="ECO:0007669"/>
    <property type="project" value="TreeGrafter"/>
</dbReference>
<evidence type="ECO:0000313" key="6">
    <source>
        <dbReference type="EMBL" id="VAW92669.1"/>
    </source>
</evidence>
<dbReference type="Gene3D" id="3.40.1280.10">
    <property type="match status" value="1"/>
</dbReference>